<gene>
    <name evidence="6" type="ORF">Vretifemale_4763</name>
</gene>
<reference evidence="6" key="1">
    <citation type="journal article" date="2021" name="Proc. Natl. Acad. Sci. U.S.A.">
        <title>Three genomes in the algal genus Volvox reveal the fate of a haploid sex-determining region after a transition to homothallism.</title>
        <authorList>
            <person name="Yamamoto K."/>
            <person name="Hamaji T."/>
            <person name="Kawai-Toyooka H."/>
            <person name="Matsuzaki R."/>
            <person name="Takahashi F."/>
            <person name="Nishimura Y."/>
            <person name="Kawachi M."/>
            <person name="Noguchi H."/>
            <person name="Minakuchi Y."/>
            <person name="Umen J.G."/>
            <person name="Toyoda A."/>
            <person name="Nozaki H."/>
        </authorList>
    </citation>
    <scope>NUCLEOTIDE SEQUENCE</scope>
    <source>
        <strain evidence="6">NIES-3786</strain>
    </source>
</reference>
<dbReference type="EMBL" id="BNCP01000006">
    <property type="protein sequence ID" value="GIL74889.1"/>
    <property type="molecule type" value="Genomic_DNA"/>
</dbReference>
<dbReference type="GO" id="GO:0003735">
    <property type="term" value="F:structural constituent of ribosome"/>
    <property type="evidence" value="ECO:0007669"/>
    <property type="project" value="UniProtKB-UniRule"/>
</dbReference>
<keyword evidence="2 4" id="KW-0689">Ribosomal protein</keyword>
<dbReference type="InterPro" id="IPR002673">
    <property type="entry name" value="Ribosomal_eL29"/>
</dbReference>
<keyword evidence="7" id="KW-1185">Reference proteome</keyword>
<feature type="compositionally biased region" description="Basic residues" evidence="5">
    <location>
        <begin position="1"/>
        <end position="31"/>
    </location>
</feature>
<evidence type="ECO:0000313" key="7">
    <source>
        <dbReference type="Proteomes" id="UP000747110"/>
    </source>
</evidence>
<evidence type="ECO:0000256" key="4">
    <source>
        <dbReference type="RuleBase" id="RU364026"/>
    </source>
</evidence>
<evidence type="ECO:0000313" key="6">
    <source>
        <dbReference type="EMBL" id="GIL74889.1"/>
    </source>
</evidence>
<dbReference type="AlphaFoldDB" id="A0A8J4C3L2"/>
<evidence type="ECO:0000256" key="3">
    <source>
        <dbReference type="ARBA" id="ARBA00023274"/>
    </source>
</evidence>
<comment type="caution">
    <text evidence="6">The sequence shown here is derived from an EMBL/GenBank/DDBJ whole genome shotgun (WGS) entry which is preliminary data.</text>
</comment>
<protein>
    <recommendedName>
        <fullName evidence="4">60S ribosomal protein L29</fullName>
    </recommendedName>
</protein>
<evidence type="ECO:0000256" key="5">
    <source>
        <dbReference type="SAM" id="MobiDB-lite"/>
    </source>
</evidence>
<organism evidence="6 7">
    <name type="scientific">Volvox reticuliferus</name>
    <dbReference type="NCBI Taxonomy" id="1737510"/>
    <lineage>
        <taxon>Eukaryota</taxon>
        <taxon>Viridiplantae</taxon>
        <taxon>Chlorophyta</taxon>
        <taxon>core chlorophytes</taxon>
        <taxon>Chlorophyceae</taxon>
        <taxon>CS clade</taxon>
        <taxon>Chlamydomonadales</taxon>
        <taxon>Volvocaceae</taxon>
        <taxon>Volvox</taxon>
    </lineage>
</organism>
<dbReference type="PANTHER" id="PTHR12884:SF0">
    <property type="entry name" value="60S RIBOSOMAL PROTEIN L29"/>
    <property type="match status" value="1"/>
</dbReference>
<name>A0A8J4C3L2_9CHLO</name>
<evidence type="ECO:0000256" key="1">
    <source>
        <dbReference type="ARBA" id="ARBA00010247"/>
    </source>
</evidence>
<evidence type="ECO:0000256" key="2">
    <source>
        <dbReference type="ARBA" id="ARBA00022980"/>
    </source>
</evidence>
<feature type="region of interest" description="Disordered" evidence="5">
    <location>
        <begin position="1"/>
        <end position="35"/>
    </location>
</feature>
<dbReference type="GO" id="GO:0022625">
    <property type="term" value="C:cytosolic large ribosomal subunit"/>
    <property type="evidence" value="ECO:0007669"/>
    <property type="project" value="TreeGrafter"/>
</dbReference>
<dbReference type="Proteomes" id="UP000747110">
    <property type="component" value="Unassembled WGS sequence"/>
</dbReference>
<dbReference type="OrthoDB" id="417877at2759"/>
<sequence>MAKSKNHTAHNQNRKAHRNGIKKPQKHKYNSRKGMDPKFLRNQVEKVLCGFGGSCSTGSSALVRYAVTDVLETACLSAEVRQEAQQEGGVSGHEETCRGVCCDYRQLWLCGICVTHLPIPSFYSSLLSSCTSYSNGLGHCETDGFRECGVGSHGSYDGHLLIACSGVQHHTRICASYAKSQLLGISAIRTIFTSRRQL</sequence>
<comment type="similarity">
    <text evidence="1 4">Belongs to the eukaryotic ribosomal protein eL29 family.</text>
</comment>
<accession>A0A8J4C3L2</accession>
<dbReference type="Gene3D" id="6.10.140.1730">
    <property type="match status" value="1"/>
</dbReference>
<proteinExistence type="inferred from homology"/>
<keyword evidence="3 4" id="KW-0687">Ribonucleoprotein</keyword>
<dbReference type="PANTHER" id="PTHR12884">
    <property type="entry name" value="60S RIBOSOMAL PROTEIN L29"/>
    <property type="match status" value="1"/>
</dbReference>
<dbReference type="GO" id="GO:0002181">
    <property type="term" value="P:cytoplasmic translation"/>
    <property type="evidence" value="ECO:0007669"/>
    <property type="project" value="TreeGrafter"/>
</dbReference>
<dbReference type="Pfam" id="PF01779">
    <property type="entry name" value="Ribosomal_L29e"/>
    <property type="match status" value="1"/>
</dbReference>